<organism evidence="2">
    <name type="scientific">Boseongicola sp. SB0664_bin_43</name>
    <dbReference type="NCBI Taxonomy" id="2604844"/>
    <lineage>
        <taxon>Bacteria</taxon>
        <taxon>Pseudomonadati</taxon>
        <taxon>Pseudomonadota</taxon>
        <taxon>Alphaproteobacteria</taxon>
        <taxon>Rhodobacterales</taxon>
        <taxon>Paracoccaceae</taxon>
        <taxon>Boseongicola</taxon>
    </lineage>
</organism>
<dbReference type="CDD" id="cd12797">
    <property type="entry name" value="M23_peptidase"/>
    <property type="match status" value="1"/>
</dbReference>
<evidence type="ECO:0000259" key="1">
    <source>
        <dbReference type="PROSITE" id="PS51782"/>
    </source>
</evidence>
<dbReference type="InterPro" id="IPR011055">
    <property type="entry name" value="Dup_hybrid_motif"/>
</dbReference>
<dbReference type="EMBL" id="VXRY01000247">
    <property type="protein sequence ID" value="MXY33661.1"/>
    <property type="molecule type" value="Genomic_DNA"/>
</dbReference>
<dbReference type="Pfam" id="PF01551">
    <property type="entry name" value="Peptidase_M23"/>
    <property type="match status" value="1"/>
</dbReference>
<proteinExistence type="predicted"/>
<dbReference type="InterPro" id="IPR016047">
    <property type="entry name" value="M23ase_b-sheet_dom"/>
</dbReference>
<sequence>MTHSTFPVRLSVPLFGVLALVACSSDGLRNFDFDFRGAAGQLDTSAAVRAAIDSAATPGEGSEALSSPRRAPVAATGSASVVELAGSAIDRADGTSGASPASVPVRHQVVAGETVFTIARLYGVSAESITERNGLGPNPELRVGQYLTIPPAETAGAIETTTVAMPGSGSETPLPASASKPLPATAIAATVPAARPAKLEDQQTAASDSSRLRMPVQGSIVRPFQKGSNEGIGIAAPAGTAVVAADAGTVAAITRDTDQVPILVLRHEGSLLTVYAGLDDIAVEKGDRVRRGQRIAVVRNANPPFLHFEVREGFNSVDPGPYLN</sequence>
<accession>A0A6B0XY85</accession>
<dbReference type="SMART" id="SM00257">
    <property type="entry name" value="LysM"/>
    <property type="match status" value="1"/>
</dbReference>
<dbReference type="PANTHER" id="PTHR21666:SF270">
    <property type="entry name" value="MUREIN HYDROLASE ACTIVATOR ENVC"/>
    <property type="match status" value="1"/>
</dbReference>
<comment type="caution">
    <text evidence="2">The sequence shown here is derived from an EMBL/GenBank/DDBJ whole genome shotgun (WGS) entry which is preliminary data.</text>
</comment>
<feature type="domain" description="LysM" evidence="1">
    <location>
        <begin position="105"/>
        <end position="149"/>
    </location>
</feature>
<evidence type="ECO:0000313" key="2">
    <source>
        <dbReference type="EMBL" id="MXY33661.1"/>
    </source>
</evidence>
<reference evidence="2" key="1">
    <citation type="submission" date="2019-09" db="EMBL/GenBank/DDBJ databases">
        <title>Characterisation of the sponge microbiome using genome-centric metagenomics.</title>
        <authorList>
            <person name="Engelberts J.P."/>
            <person name="Robbins S.J."/>
            <person name="De Goeij J.M."/>
            <person name="Aranda M."/>
            <person name="Bell S.C."/>
            <person name="Webster N.S."/>
        </authorList>
    </citation>
    <scope>NUCLEOTIDE SEQUENCE</scope>
    <source>
        <strain evidence="2">SB0664_bin_43</strain>
    </source>
</reference>
<dbReference type="AlphaFoldDB" id="A0A6B0XY85"/>
<dbReference type="CDD" id="cd00118">
    <property type="entry name" value="LysM"/>
    <property type="match status" value="1"/>
</dbReference>
<dbReference type="GO" id="GO:0004222">
    <property type="term" value="F:metalloendopeptidase activity"/>
    <property type="evidence" value="ECO:0007669"/>
    <property type="project" value="TreeGrafter"/>
</dbReference>
<dbReference type="Gene3D" id="3.10.350.10">
    <property type="entry name" value="LysM domain"/>
    <property type="match status" value="1"/>
</dbReference>
<dbReference type="SUPFAM" id="SSF54106">
    <property type="entry name" value="LysM domain"/>
    <property type="match status" value="1"/>
</dbReference>
<dbReference type="Pfam" id="PF01476">
    <property type="entry name" value="LysM"/>
    <property type="match status" value="1"/>
</dbReference>
<dbReference type="PROSITE" id="PS51782">
    <property type="entry name" value="LYSM"/>
    <property type="match status" value="1"/>
</dbReference>
<gene>
    <name evidence="2" type="ORF">F4Y60_06145</name>
</gene>
<dbReference type="InterPro" id="IPR018392">
    <property type="entry name" value="LysM"/>
</dbReference>
<dbReference type="Gene3D" id="2.70.70.10">
    <property type="entry name" value="Glucose Permease (Domain IIA)"/>
    <property type="match status" value="1"/>
</dbReference>
<dbReference type="InterPro" id="IPR036779">
    <property type="entry name" value="LysM_dom_sf"/>
</dbReference>
<dbReference type="InterPro" id="IPR050570">
    <property type="entry name" value="Cell_wall_metabolism_enzyme"/>
</dbReference>
<dbReference type="PANTHER" id="PTHR21666">
    <property type="entry name" value="PEPTIDASE-RELATED"/>
    <property type="match status" value="1"/>
</dbReference>
<protein>
    <submittedName>
        <fullName evidence="2">M23 family metallopeptidase</fullName>
    </submittedName>
</protein>
<name>A0A6B0XY85_9RHOB</name>
<dbReference type="SUPFAM" id="SSF51261">
    <property type="entry name" value="Duplicated hybrid motif"/>
    <property type="match status" value="1"/>
</dbReference>